<dbReference type="EMBL" id="JACANB010000004">
    <property type="protein sequence ID" value="MDM1696436.1"/>
    <property type="molecule type" value="Genomic_DNA"/>
</dbReference>
<name>A0AAW7DS52_9GAMM</name>
<gene>
    <name evidence="1" type="ORF">HX099_07130</name>
</gene>
<reference evidence="1" key="2">
    <citation type="journal article" date="2022" name="Sci. Total Environ.">
        <title>Prevalence, transmission, and molecular epidemiology of tet(X)-positive bacteria among humans, animals, and environmental niches in China: An epidemiological, and genomic-based study.</title>
        <authorList>
            <person name="Dong N."/>
            <person name="Zeng Y."/>
            <person name="Cai C."/>
            <person name="Sun C."/>
            <person name="Lu J."/>
            <person name="Liu C."/>
            <person name="Zhou H."/>
            <person name="Sun Q."/>
            <person name="Shu L."/>
            <person name="Wang H."/>
            <person name="Wang Y."/>
            <person name="Wang S."/>
            <person name="Wu C."/>
            <person name="Chan E.W."/>
            <person name="Chen G."/>
            <person name="Shen Z."/>
            <person name="Chen S."/>
            <person name="Zhang R."/>
        </authorList>
    </citation>
    <scope>NUCLEOTIDE SEQUENCE</scope>
    <source>
        <strain evidence="1">DF46-2-2</strain>
    </source>
</reference>
<accession>A0AAW7DS52</accession>
<protein>
    <submittedName>
        <fullName evidence="1">Uncharacterized protein</fullName>
    </submittedName>
</protein>
<evidence type="ECO:0000313" key="2">
    <source>
        <dbReference type="Proteomes" id="UP001173465"/>
    </source>
</evidence>
<dbReference type="Proteomes" id="UP001173465">
    <property type="component" value="Unassembled WGS sequence"/>
</dbReference>
<dbReference type="RefSeq" id="WP_286593773.1">
    <property type="nucleotide sequence ID" value="NZ_JACANB010000004.1"/>
</dbReference>
<comment type="caution">
    <text evidence="1">The sequence shown here is derived from an EMBL/GenBank/DDBJ whole genome shotgun (WGS) entry which is preliminary data.</text>
</comment>
<organism evidence="1 2">
    <name type="scientific">Thiopseudomonas alkaliphila</name>
    <dbReference type="NCBI Taxonomy" id="1697053"/>
    <lineage>
        <taxon>Bacteria</taxon>
        <taxon>Pseudomonadati</taxon>
        <taxon>Pseudomonadota</taxon>
        <taxon>Gammaproteobacteria</taxon>
        <taxon>Pseudomonadales</taxon>
        <taxon>Pseudomonadaceae</taxon>
        <taxon>Thiopseudomonas</taxon>
    </lineage>
</organism>
<dbReference type="AlphaFoldDB" id="A0AAW7DS52"/>
<proteinExistence type="predicted"/>
<evidence type="ECO:0000313" key="1">
    <source>
        <dbReference type="EMBL" id="MDM1696436.1"/>
    </source>
</evidence>
<reference evidence="1" key="1">
    <citation type="submission" date="2020-06" db="EMBL/GenBank/DDBJ databases">
        <authorList>
            <person name="Dong N."/>
        </authorList>
    </citation>
    <scope>NUCLEOTIDE SEQUENCE</scope>
    <source>
        <strain evidence="1">DF46-2-2</strain>
    </source>
</reference>
<sequence>MDSKKIKTIFAQVVTGVQIITGTFIDQLARTPADGIDQEHQLLVDAWNQVTTHERS</sequence>